<gene>
    <name evidence="1" type="ORF">ACOLOM_LOCUS13157</name>
</gene>
<name>A0ACA9QS83_9GLOM</name>
<evidence type="ECO:0000313" key="1">
    <source>
        <dbReference type="EMBL" id="CAG8760074.1"/>
    </source>
</evidence>
<comment type="caution">
    <text evidence="1">The sequence shown here is derived from an EMBL/GenBank/DDBJ whole genome shotgun (WGS) entry which is preliminary data.</text>
</comment>
<organism evidence="1 2">
    <name type="scientific">Acaulospora colombiana</name>
    <dbReference type="NCBI Taxonomy" id="27376"/>
    <lineage>
        <taxon>Eukaryota</taxon>
        <taxon>Fungi</taxon>
        <taxon>Fungi incertae sedis</taxon>
        <taxon>Mucoromycota</taxon>
        <taxon>Glomeromycotina</taxon>
        <taxon>Glomeromycetes</taxon>
        <taxon>Diversisporales</taxon>
        <taxon>Acaulosporaceae</taxon>
        <taxon>Acaulospora</taxon>
    </lineage>
</organism>
<feature type="non-terminal residue" evidence="1">
    <location>
        <position position="1"/>
    </location>
</feature>
<feature type="non-terminal residue" evidence="1">
    <location>
        <position position="101"/>
    </location>
</feature>
<keyword evidence="2" id="KW-1185">Reference proteome</keyword>
<accession>A0ACA9QS83</accession>
<evidence type="ECO:0000313" key="2">
    <source>
        <dbReference type="Proteomes" id="UP000789525"/>
    </source>
</evidence>
<dbReference type="Proteomes" id="UP000789525">
    <property type="component" value="Unassembled WGS sequence"/>
</dbReference>
<reference evidence="1" key="1">
    <citation type="submission" date="2021-06" db="EMBL/GenBank/DDBJ databases">
        <authorList>
            <person name="Kallberg Y."/>
            <person name="Tangrot J."/>
            <person name="Rosling A."/>
        </authorList>
    </citation>
    <scope>NUCLEOTIDE SEQUENCE</scope>
    <source>
        <strain evidence="1">CL356</strain>
    </source>
</reference>
<dbReference type="EMBL" id="CAJVPT010058260">
    <property type="protein sequence ID" value="CAG8760074.1"/>
    <property type="molecule type" value="Genomic_DNA"/>
</dbReference>
<protein>
    <submittedName>
        <fullName evidence="1">241_t:CDS:1</fullName>
    </submittedName>
</protein>
<proteinExistence type="predicted"/>
<sequence length="101" mass="10844">LLGNIPPELWSSSTTNSKGRDIAERRRYGSLSKPTPHGDRKSTEISFQVKGKRGMVRNVCGNVPTGGAAAGTGSDTIGGTERQLDGIRGTYGVFFENKLEF</sequence>